<evidence type="ECO:0000313" key="3">
    <source>
        <dbReference type="EMBL" id="QDT53677.1"/>
    </source>
</evidence>
<dbReference type="EMBL" id="CP036271">
    <property type="protein sequence ID" value="QDT53677.1"/>
    <property type="molecule type" value="Genomic_DNA"/>
</dbReference>
<dbReference type="InterPro" id="IPR000253">
    <property type="entry name" value="FHA_dom"/>
</dbReference>
<dbReference type="RefSeq" id="WP_145029076.1">
    <property type="nucleotide sequence ID" value="NZ_CP036271.1"/>
</dbReference>
<accession>A0A517SC08</accession>
<dbReference type="InParanoid" id="A0A517SC08"/>
<dbReference type="SMART" id="SM00240">
    <property type="entry name" value="FHA"/>
    <property type="match status" value="1"/>
</dbReference>
<gene>
    <name evidence="3" type="primary">garA_1</name>
    <name evidence="3" type="ORF">Pan44_17000</name>
</gene>
<reference evidence="3 4" key="1">
    <citation type="submission" date="2019-02" db="EMBL/GenBank/DDBJ databases">
        <title>Deep-cultivation of Planctomycetes and their phenomic and genomic characterization uncovers novel biology.</title>
        <authorList>
            <person name="Wiegand S."/>
            <person name="Jogler M."/>
            <person name="Boedeker C."/>
            <person name="Pinto D."/>
            <person name="Vollmers J."/>
            <person name="Rivas-Marin E."/>
            <person name="Kohn T."/>
            <person name="Peeters S.H."/>
            <person name="Heuer A."/>
            <person name="Rast P."/>
            <person name="Oberbeckmann S."/>
            <person name="Bunk B."/>
            <person name="Jeske O."/>
            <person name="Meyerdierks A."/>
            <person name="Storesund J.E."/>
            <person name="Kallscheuer N."/>
            <person name="Luecker S."/>
            <person name="Lage O.M."/>
            <person name="Pohl T."/>
            <person name="Merkel B.J."/>
            <person name="Hornburger P."/>
            <person name="Mueller R.-W."/>
            <person name="Bruemmer F."/>
            <person name="Labrenz M."/>
            <person name="Spormann A.M."/>
            <person name="Op den Camp H."/>
            <person name="Overmann J."/>
            <person name="Amann R."/>
            <person name="Jetten M.S.M."/>
            <person name="Mascher T."/>
            <person name="Medema M.H."/>
            <person name="Devos D.P."/>
            <person name="Kaster A.-K."/>
            <person name="Ovreas L."/>
            <person name="Rohde M."/>
            <person name="Galperin M.Y."/>
            <person name="Jogler C."/>
        </authorList>
    </citation>
    <scope>NUCLEOTIDE SEQUENCE [LARGE SCALE GENOMIC DNA]</scope>
    <source>
        <strain evidence="3 4">Pan44</strain>
    </source>
</reference>
<proteinExistence type="predicted"/>
<dbReference type="InterPro" id="IPR008984">
    <property type="entry name" value="SMAD_FHA_dom_sf"/>
</dbReference>
<dbReference type="OrthoDB" id="9816434at2"/>
<dbReference type="PANTHER" id="PTHR23308">
    <property type="entry name" value="NUCLEAR INHIBITOR OF PROTEIN PHOSPHATASE-1"/>
    <property type="match status" value="1"/>
</dbReference>
<dbReference type="PROSITE" id="PS50006">
    <property type="entry name" value="FHA_DOMAIN"/>
    <property type="match status" value="1"/>
</dbReference>
<dbReference type="SUPFAM" id="SSF49879">
    <property type="entry name" value="SMAD/FHA domain"/>
    <property type="match status" value="1"/>
</dbReference>
<evidence type="ECO:0000256" key="1">
    <source>
        <dbReference type="SAM" id="MobiDB-lite"/>
    </source>
</evidence>
<evidence type="ECO:0000259" key="2">
    <source>
        <dbReference type="PROSITE" id="PS50006"/>
    </source>
</evidence>
<keyword evidence="4" id="KW-1185">Reference proteome</keyword>
<dbReference type="Gene3D" id="2.60.200.20">
    <property type="match status" value="1"/>
</dbReference>
<organism evidence="3 4">
    <name type="scientific">Caulifigura coniformis</name>
    <dbReference type="NCBI Taxonomy" id="2527983"/>
    <lineage>
        <taxon>Bacteria</taxon>
        <taxon>Pseudomonadati</taxon>
        <taxon>Planctomycetota</taxon>
        <taxon>Planctomycetia</taxon>
        <taxon>Planctomycetales</taxon>
        <taxon>Planctomycetaceae</taxon>
        <taxon>Caulifigura</taxon>
    </lineage>
</organism>
<protein>
    <submittedName>
        <fullName evidence="3">Glycogen accumulation regulator GarA</fullName>
    </submittedName>
</protein>
<dbReference type="Proteomes" id="UP000315700">
    <property type="component" value="Chromosome"/>
</dbReference>
<evidence type="ECO:0000313" key="4">
    <source>
        <dbReference type="Proteomes" id="UP000315700"/>
    </source>
</evidence>
<feature type="region of interest" description="Disordered" evidence="1">
    <location>
        <begin position="111"/>
        <end position="148"/>
    </location>
</feature>
<dbReference type="CDD" id="cd00060">
    <property type="entry name" value="FHA"/>
    <property type="match status" value="1"/>
</dbReference>
<feature type="domain" description="FHA" evidence="2">
    <location>
        <begin position="25"/>
        <end position="74"/>
    </location>
</feature>
<sequence length="226" mass="24661">MALVTFQVLDGLEMGHVFADLPTPINIGREDDNHIRLNDERVSRFHAKIQEDAGRIILTDLDSTNGTRVNGHPIRMRVLQIGDQVLIGRCLLLYGSVEQIAKRTSELAAIDPPIASGPVDSETKSSPDLQDSIDGEPELPGELFPNGAPTLPSDLNLGQAADLSEVLNFIHSRLLRLLLIAQQHGGTSRKLQAAYMSVPPAAWMQLSQLEADMAKYLRALSDPKDG</sequence>
<name>A0A517SC08_9PLAN</name>
<dbReference type="Pfam" id="PF00498">
    <property type="entry name" value="FHA"/>
    <property type="match status" value="1"/>
</dbReference>
<dbReference type="KEGG" id="ccos:Pan44_17000"/>
<dbReference type="InterPro" id="IPR050923">
    <property type="entry name" value="Cell_Proc_Reg/RNA_Proc"/>
</dbReference>
<dbReference type="AlphaFoldDB" id="A0A517SC08"/>